<evidence type="ECO:0000256" key="1">
    <source>
        <dbReference type="SAM" id="MobiDB-lite"/>
    </source>
</evidence>
<sequence>MEKYLRCSKMAAAAAETAQASLTMLPTTKTELALQCIRLCVEARQAEEAYVASVQALQQRSKMTRERVQSILSCLEEMDVKRMQCLRDALTRAGVFVAANLRHMQYDLDRSIQSVEGVDPERDLQDFVDDRRLQTPPRLSLPTVEKWTVLEAVYGDSLQPAVCNANANTTATPLSSATNVARQLLQKSALQRVMQSAASLAAYSIGVSDTAASEEAERQTRGPTAPVPGLPSPPDAAVVQRLQDEYSEFINALWTPLISTPSKDSVLPGEACSLLLRKMPVLQEEMTSSLHRGTFLSALVSIKRKRAREMPDRQALLPSM</sequence>
<feature type="region of interest" description="Disordered" evidence="1">
    <location>
        <begin position="212"/>
        <end position="234"/>
    </location>
</feature>
<dbReference type="Proteomes" id="UP000030744">
    <property type="component" value="Unassembled WGS sequence"/>
</dbReference>
<dbReference type="EMBL" id="HG736149">
    <property type="protein sequence ID" value="CDJ36514.1"/>
    <property type="molecule type" value="Genomic_DNA"/>
</dbReference>
<dbReference type="Gene3D" id="1.20.1270.60">
    <property type="entry name" value="Arfaptin homology (AH) domain/BAR domain"/>
    <property type="match status" value="1"/>
</dbReference>
<accession>U6KEZ2</accession>
<gene>
    <name evidence="2" type="ORF">EMH_0088620</name>
</gene>
<feature type="compositionally biased region" description="Pro residues" evidence="1">
    <location>
        <begin position="225"/>
        <end position="234"/>
    </location>
</feature>
<dbReference type="AlphaFoldDB" id="U6KEZ2"/>
<reference evidence="2" key="2">
    <citation type="submission" date="2013-10" db="EMBL/GenBank/DDBJ databases">
        <authorList>
            <person name="Aslett M."/>
        </authorList>
    </citation>
    <scope>NUCLEOTIDE SEQUENCE [LARGE SCALE GENOMIC DNA]</scope>
    <source>
        <strain evidence="2">Houghton</strain>
    </source>
</reference>
<dbReference type="SUPFAM" id="SSF103657">
    <property type="entry name" value="BAR/IMD domain-like"/>
    <property type="match status" value="1"/>
</dbReference>
<proteinExistence type="predicted"/>
<name>U6KEZ2_9EIME</name>
<reference evidence="2" key="1">
    <citation type="submission" date="2013-10" db="EMBL/GenBank/DDBJ databases">
        <title>Genomic analysis of the causative agents of coccidiosis in chickens.</title>
        <authorList>
            <person name="Reid A.J."/>
            <person name="Blake D."/>
            <person name="Billington K."/>
            <person name="Browne H."/>
            <person name="Dunn M."/>
            <person name="Hung S."/>
            <person name="Kawahara F."/>
            <person name="Miranda-Saavedra D."/>
            <person name="Mourier T."/>
            <person name="Nagra H."/>
            <person name="Otto T.D."/>
            <person name="Rawlings N."/>
            <person name="Sanchez A."/>
            <person name="Sanders M."/>
            <person name="Subramaniam C."/>
            <person name="Tay Y."/>
            <person name="Dear P."/>
            <person name="Doerig C."/>
            <person name="Gruber A."/>
            <person name="Parkinson J."/>
            <person name="Shirley M."/>
            <person name="Wan K.L."/>
            <person name="Berriman M."/>
            <person name="Tomley F."/>
            <person name="Pain A."/>
        </authorList>
    </citation>
    <scope>NUCLEOTIDE SEQUENCE [LARGE SCALE GENOMIC DNA]</scope>
    <source>
        <strain evidence="2">Houghton</strain>
    </source>
</reference>
<dbReference type="OrthoDB" id="10255128at2759"/>
<dbReference type="RefSeq" id="XP_037878802.1">
    <property type="nucleotide sequence ID" value="XM_038022948.1"/>
</dbReference>
<organism evidence="2 3">
    <name type="scientific">Eimeria mitis</name>
    <dbReference type="NCBI Taxonomy" id="44415"/>
    <lineage>
        <taxon>Eukaryota</taxon>
        <taxon>Sar</taxon>
        <taxon>Alveolata</taxon>
        <taxon>Apicomplexa</taxon>
        <taxon>Conoidasida</taxon>
        <taxon>Coccidia</taxon>
        <taxon>Eucoccidiorida</taxon>
        <taxon>Eimeriorina</taxon>
        <taxon>Eimeriidae</taxon>
        <taxon>Eimeria</taxon>
    </lineage>
</organism>
<dbReference type="InterPro" id="IPR027267">
    <property type="entry name" value="AH/BAR_dom_sf"/>
</dbReference>
<dbReference type="VEuPathDB" id="ToxoDB:EMH_0088620"/>
<evidence type="ECO:0000313" key="3">
    <source>
        <dbReference type="Proteomes" id="UP000030744"/>
    </source>
</evidence>
<keyword evidence="3" id="KW-1185">Reference proteome</keyword>
<evidence type="ECO:0000313" key="2">
    <source>
        <dbReference type="EMBL" id="CDJ36514.1"/>
    </source>
</evidence>
<dbReference type="GeneID" id="60404479"/>
<protein>
    <submittedName>
        <fullName evidence="2">Uncharacterized protein</fullName>
    </submittedName>
</protein>